<evidence type="ECO:0008006" key="4">
    <source>
        <dbReference type="Google" id="ProtNLM"/>
    </source>
</evidence>
<feature type="region of interest" description="Disordered" evidence="1">
    <location>
        <begin position="56"/>
        <end position="166"/>
    </location>
</feature>
<feature type="compositionally biased region" description="Basic and acidic residues" evidence="1">
    <location>
        <begin position="80"/>
        <end position="92"/>
    </location>
</feature>
<accession>A0A0G1QFE9</accession>
<evidence type="ECO:0000313" key="3">
    <source>
        <dbReference type="Proteomes" id="UP000034487"/>
    </source>
</evidence>
<dbReference type="Proteomes" id="UP000034487">
    <property type="component" value="Unassembled WGS sequence"/>
</dbReference>
<proteinExistence type="predicted"/>
<comment type="caution">
    <text evidence="2">The sequence shown here is derived from an EMBL/GenBank/DDBJ whole genome shotgun (WGS) entry which is preliminary data.</text>
</comment>
<protein>
    <recommendedName>
        <fullName evidence="4">Antitoxin</fullName>
    </recommendedName>
</protein>
<gene>
    <name evidence="2" type="ORF">UX60_C0019G0003</name>
</gene>
<dbReference type="Gene3D" id="3.40.1620.10">
    <property type="entry name" value="YefM-like domain"/>
    <property type="match status" value="1"/>
</dbReference>
<sequence>MPLTDARDNFSRLISDIENLTEGLYVLTKGGKPAIALINIKYLEEIMVGNGAETSHEATHHVSTPHHVAPKPHVSLKPVENAKPEPIVHDLPKPPAVILPDIEPPKPPLPPKPSFEVPRTTPTISNTQTPMESKSPSNYDVSASWRRIPSRQPTADSHKPCASSFA</sequence>
<feature type="compositionally biased region" description="Polar residues" evidence="1">
    <location>
        <begin position="120"/>
        <end position="141"/>
    </location>
</feature>
<dbReference type="EMBL" id="LCMV01000019">
    <property type="protein sequence ID" value="KKU43674.1"/>
    <property type="molecule type" value="Genomic_DNA"/>
</dbReference>
<evidence type="ECO:0000313" key="2">
    <source>
        <dbReference type="EMBL" id="KKU43674.1"/>
    </source>
</evidence>
<name>A0A0G1QFE9_9BACT</name>
<evidence type="ECO:0000256" key="1">
    <source>
        <dbReference type="SAM" id="MobiDB-lite"/>
    </source>
</evidence>
<organism evidence="2 3">
    <name type="scientific">Berkelbacteria bacterium GW2011_GWA2_46_7</name>
    <dbReference type="NCBI Taxonomy" id="1618335"/>
    <lineage>
        <taxon>Bacteria</taxon>
        <taxon>Candidatus Berkelbacteria</taxon>
    </lineage>
</organism>
<reference evidence="2 3" key="1">
    <citation type="journal article" date="2015" name="Nature">
        <title>rRNA introns, odd ribosomes, and small enigmatic genomes across a large radiation of phyla.</title>
        <authorList>
            <person name="Brown C.T."/>
            <person name="Hug L.A."/>
            <person name="Thomas B.C."/>
            <person name="Sharon I."/>
            <person name="Castelle C.J."/>
            <person name="Singh A."/>
            <person name="Wilkins M.J."/>
            <person name="Williams K.H."/>
            <person name="Banfield J.F."/>
        </authorList>
    </citation>
    <scope>NUCLEOTIDE SEQUENCE [LARGE SCALE GENOMIC DNA]</scope>
</reference>
<dbReference type="AlphaFoldDB" id="A0A0G1QFE9"/>